<proteinExistence type="predicted"/>
<accession>A0A4Q0VGS3</accession>
<organism evidence="1 2">
    <name type="scientific">Levilactobacillus suantsaii</name>
    <dbReference type="NCBI Taxonomy" id="2292255"/>
    <lineage>
        <taxon>Bacteria</taxon>
        <taxon>Bacillati</taxon>
        <taxon>Bacillota</taxon>
        <taxon>Bacilli</taxon>
        <taxon>Lactobacillales</taxon>
        <taxon>Lactobacillaceae</taxon>
        <taxon>Levilactobacillus</taxon>
    </lineage>
</organism>
<evidence type="ECO:0000313" key="2">
    <source>
        <dbReference type="Proteomes" id="UP000290602"/>
    </source>
</evidence>
<name>A0A4Q0VGS3_9LACO</name>
<dbReference type="EMBL" id="QXIL01000027">
    <property type="protein sequence ID" value="RXI76711.1"/>
    <property type="molecule type" value="Genomic_DNA"/>
</dbReference>
<comment type="caution">
    <text evidence="1">The sequence shown here is derived from an EMBL/GenBank/DDBJ whole genome shotgun (WGS) entry which is preliminary data.</text>
</comment>
<dbReference type="Proteomes" id="UP000290602">
    <property type="component" value="Unassembled WGS sequence"/>
</dbReference>
<gene>
    <name evidence="1" type="ORF">DXH47_10210</name>
</gene>
<reference evidence="1 2" key="1">
    <citation type="submission" date="2018-08" db="EMBL/GenBank/DDBJ databases">
        <title>Lactobacillus suantsai sp. nov., isolated from traditional fermented suan-tsai in Taiwan.</title>
        <authorList>
            <person name="Huang C.-H."/>
        </authorList>
    </citation>
    <scope>NUCLEOTIDE SEQUENCE [LARGE SCALE GENOMIC DNA]</scope>
    <source>
        <strain evidence="1 2">BCRC 12945</strain>
    </source>
</reference>
<sequence>MQETQQTTKATTHLNKRTKIESLVLMLAFSTPLLVALGRFQWTELPIFELLIIGIMLITIGIGLWRLAKQVILVLKAGPDTDYRER</sequence>
<dbReference type="AlphaFoldDB" id="A0A4Q0VGS3"/>
<protein>
    <submittedName>
        <fullName evidence="1">Uncharacterized protein</fullName>
    </submittedName>
</protein>
<evidence type="ECO:0000313" key="1">
    <source>
        <dbReference type="EMBL" id="RXI76711.1"/>
    </source>
</evidence>
<keyword evidence="2" id="KW-1185">Reference proteome</keyword>